<dbReference type="PROSITE" id="PS50042">
    <property type="entry name" value="CNMP_BINDING_3"/>
    <property type="match status" value="1"/>
</dbReference>
<dbReference type="SMART" id="SM00100">
    <property type="entry name" value="cNMP"/>
    <property type="match status" value="1"/>
</dbReference>
<evidence type="ECO:0000313" key="7">
    <source>
        <dbReference type="Proteomes" id="UP000198806"/>
    </source>
</evidence>
<feature type="domain" description="Cyclic nucleotide-binding" evidence="4">
    <location>
        <begin position="22"/>
        <end position="142"/>
    </location>
</feature>
<organism evidence="6 7">
    <name type="scientific">Anaerocolumna aminovalerica</name>
    <dbReference type="NCBI Taxonomy" id="1527"/>
    <lineage>
        <taxon>Bacteria</taxon>
        <taxon>Bacillati</taxon>
        <taxon>Bacillota</taxon>
        <taxon>Clostridia</taxon>
        <taxon>Lachnospirales</taxon>
        <taxon>Lachnospiraceae</taxon>
        <taxon>Anaerocolumna</taxon>
    </lineage>
</organism>
<keyword evidence="3" id="KW-0804">Transcription</keyword>
<dbReference type="GO" id="GO:0003700">
    <property type="term" value="F:DNA-binding transcription factor activity"/>
    <property type="evidence" value="ECO:0007669"/>
    <property type="project" value="InterPro"/>
</dbReference>
<dbReference type="SMART" id="SM00419">
    <property type="entry name" value="HTH_CRP"/>
    <property type="match status" value="1"/>
</dbReference>
<dbReference type="GO" id="GO:0005829">
    <property type="term" value="C:cytosol"/>
    <property type="evidence" value="ECO:0007669"/>
    <property type="project" value="TreeGrafter"/>
</dbReference>
<dbReference type="SUPFAM" id="SSF46785">
    <property type="entry name" value="Winged helix' DNA-binding domain"/>
    <property type="match status" value="1"/>
</dbReference>
<evidence type="ECO:0000313" key="6">
    <source>
        <dbReference type="EMBL" id="SFN95098.1"/>
    </source>
</evidence>
<dbReference type="OrthoDB" id="9798104at2"/>
<protein>
    <submittedName>
        <fullName evidence="6">CRP/FNR family transcriptional regulator, anaerobic regulatory protein</fullName>
    </submittedName>
</protein>
<dbReference type="RefSeq" id="WP_091684665.1">
    <property type="nucleotide sequence ID" value="NZ_BAABFM010000026.1"/>
</dbReference>
<dbReference type="InterPro" id="IPR000595">
    <property type="entry name" value="cNMP-bd_dom"/>
</dbReference>
<dbReference type="Gene3D" id="1.10.10.10">
    <property type="entry name" value="Winged helix-like DNA-binding domain superfamily/Winged helix DNA-binding domain"/>
    <property type="match status" value="1"/>
</dbReference>
<dbReference type="Pfam" id="PF13545">
    <property type="entry name" value="HTH_Crp_2"/>
    <property type="match status" value="1"/>
</dbReference>
<gene>
    <name evidence="6" type="ORF">SAMN04489757_10535</name>
</gene>
<dbReference type="InterPro" id="IPR012318">
    <property type="entry name" value="HTH_CRP"/>
</dbReference>
<dbReference type="PROSITE" id="PS51063">
    <property type="entry name" value="HTH_CRP_2"/>
    <property type="match status" value="1"/>
</dbReference>
<dbReference type="Pfam" id="PF00027">
    <property type="entry name" value="cNMP_binding"/>
    <property type="match status" value="1"/>
</dbReference>
<dbReference type="GO" id="GO:0003677">
    <property type="term" value="F:DNA binding"/>
    <property type="evidence" value="ECO:0007669"/>
    <property type="project" value="UniProtKB-KW"/>
</dbReference>
<keyword evidence="1" id="KW-0805">Transcription regulation</keyword>
<evidence type="ECO:0000259" key="5">
    <source>
        <dbReference type="PROSITE" id="PS51063"/>
    </source>
</evidence>
<dbReference type="InterPro" id="IPR036390">
    <property type="entry name" value="WH_DNA-bd_sf"/>
</dbReference>
<dbReference type="InterPro" id="IPR014710">
    <property type="entry name" value="RmlC-like_jellyroll"/>
</dbReference>
<feature type="domain" description="HTH crp-type" evidence="5">
    <location>
        <begin position="156"/>
        <end position="229"/>
    </location>
</feature>
<dbReference type="PROSITE" id="PS00042">
    <property type="entry name" value="HTH_CRP_1"/>
    <property type="match status" value="1"/>
</dbReference>
<dbReference type="InterPro" id="IPR018490">
    <property type="entry name" value="cNMP-bd_dom_sf"/>
</dbReference>
<dbReference type="InterPro" id="IPR036388">
    <property type="entry name" value="WH-like_DNA-bd_sf"/>
</dbReference>
<dbReference type="PANTHER" id="PTHR24567:SF28">
    <property type="entry name" value="LISTERIOLYSIN REGULATORY PROTEIN"/>
    <property type="match status" value="1"/>
</dbReference>
<dbReference type="InterPro" id="IPR018335">
    <property type="entry name" value="Tscrpt_reg_HTH_Crp-type_CS"/>
</dbReference>
<dbReference type="EMBL" id="FOWD01000005">
    <property type="protein sequence ID" value="SFN95098.1"/>
    <property type="molecule type" value="Genomic_DNA"/>
</dbReference>
<evidence type="ECO:0000256" key="2">
    <source>
        <dbReference type="ARBA" id="ARBA00023125"/>
    </source>
</evidence>
<name>A0A1I5D772_9FIRM</name>
<dbReference type="SUPFAM" id="SSF51206">
    <property type="entry name" value="cAMP-binding domain-like"/>
    <property type="match status" value="1"/>
</dbReference>
<dbReference type="CDD" id="cd00038">
    <property type="entry name" value="CAP_ED"/>
    <property type="match status" value="1"/>
</dbReference>
<dbReference type="InterPro" id="IPR050397">
    <property type="entry name" value="Env_Response_Regulators"/>
</dbReference>
<dbReference type="PANTHER" id="PTHR24567">
    <property type="entry name" value="CRP FAMILY TRANSCRIPTIONAL REGULATORY PROTEIN"/>
    <property type="match status" value="1"/>
</dbReference>
<proteinExistence type="predicted"/>
<reference evidence="6 7" key="1">
    <citation type="submission" date="2016-10" db="EMBL/GenBank/DDBJ databases">
        <authorList>
            <person name="de Groot N.N."/>
        </authorList>
    </citation>
    <scope>NUCLEOTIDE SEQUENCE [LARGE SCALE GENOMIC DNA]</scope>
    <source>
        <strain evidence="6 7">DSM 1283</strain>
    </source>
</reference>
<evidence type="ECO:0000259" key="4">
    <source>
        <dbReference type="PROSITE" id="PS50042"/>
    </source>
</evidence>
<keyword evidence="2" id="KW-0238">DNA-binding</keyword>
<dbReference type="Gene3D" id="2.60.120.10">
    <property type="entry name" value="Jelly Rolls"/>
    <property type="match status" value="1"/>
</dbReference>
<sequence>MNTISKNCTHCQNRLCIHKVPIFSSLTHEDIMKVETLIHHREYRKGDCIYKEGDKLDSIVIINEGSAKALKYTADGREQILYVFSEGDFFGEQYLLRDQIATFTVEALEKVKVCMFSKENFTQLILNYPNIAMQIIEELGERVTQLLNTIQNIGAKSVDARVSSLLLDFSKKYGKKVPEGILIRLPLSREGMANYLGLARETVSRKLGQFESEGYIQSVSNKSILLKEEDVIKEIAGDI</sequence>
<dbReference type="PRINTS" id="PR00034">
    <property type="entry name" value="HTHCRP"/>
</dbReference>
<evidence type="ECO:0000256" key="3">
    <source>
        <dbReference type="ARBA" id="ARBA00023163"/>
    </source>
</evidence>
<dbReference type="CDD" id="cd00092">
    <property type="entry name" value="HTH_CRP"/>
    <property type="match status" value="1"/>
</dbReference>
<accession>A0A1I5D772</accession>
<keyword evidence="7" id="KW-1185">Reference proteome</keyword>
<dbReference type="AlphaFoldDB" id="A0A1I5D772"/>
<evidence type="ECO:0000256" key="1">
    <source>
        <dbReference type="ARBA" id="ARBA00023015"/>
    </source>
</evidence>
<dbReference type="STRING" id="1527.SAMN04489757_10535"/>
<dbReference type="Proteomes" id="UP000198806">
    <property type="component" value="Unassembled WGS sequence"/>
</dbReference>